<feature type="transmembrane region" description="Helical" evidence="6">
    <location>
        <begin position="37"/>
        <end position="59"/>
    </location>
</feature>
<dbReference type="GO" id="GO:0005886">
    <property type="term" value="C:plasma membrane"/>
    <property type="evidence" value="ECO:0007669"/>
    <property type="project" value="UniProtKB-SubCell"/>
</dbReference>
<feature type="transmembrane region" description="Helical" evidence="6">
    <location>
        <begin position="284"/>
        <end position="310"/>
    </location>
</feature>
<dbReference type="PANTHER" id="PTHR30250:SF26">
    <property type="entry name" value="PSMA PROTEIN"/>
    <property type="match status" value="1"/>
</dbReference>
<dbReference type="AlphaFoldDB" id="A0A934IPC9"/>
<evidence type="ECO:0000256" key="6">
    <source>
        <dbReference type="SAM" id="Phobius"/>
    </source>
</evidence>
<feature type="transmembrane region" description="Helical" evidence="6">
    <location>
        <begin position="12"/>
        <end position="31"/>
    </location>
</feature>
<evidence type="ECO:0000256" key="1">
    <source>
        <dbReference type="ARBA" id="ARBA00004651"/>
    </source>
</evidence>
<keyword evidence="8" id="KW-1185">Reference proteome</keyword>
<evidence type="ECO:0000256" key="3">
    <source>
        <dbReference type="ARBA" id="ARBA00022692"/>
    </source>
</evidence>
<evidence type="ECO:0000313" key="7">
    <source>
        <dbReference type="EMBL" id="MBJ3778591.1"/>
    </source>
</evidence>
<keyword evidence="4 6" id="KW-1133">Transmembrane helix</keyword>
<reference evidence="7" key="1">
    <citation type="submission" date="2020-12" db="EMBL/GenBank/DDBJ databases">
        <title>Bacterial taxonomy.</title>
        <authorList>
            <person name="Pan X."/>
        </authorList>
    </citation>
    <scope>NUCLEOTIDE SEQUENCE</scope>
    <source>
        <strain evidence="7">B2012</strain>
    </source>
</reference>
<evidence type="ECO:0000256" key="5">
    <source>
        <dbReference type="ARBA" id="ARBA00023136"/>
    </source>
</evidence>
<feature type="transmembrane region" description="Helical" evidence="6">
    <location>
        <begin position="79"/>
        <end position="101"/>
    </location>
</feature>
<dbReference type="EMBL" id="JAEKJA010000032">
    <property type="protein sequence ID" value="MBJ3778591.1"/>
    <property type="molecule type" value="Genomic_DNA"/>
</dbReference>
<keyword evidence="2" id="KW-1003">Cell membrane</keyword>
<feature type="transmembrane region" description="Helical" evidence="6">
    <location>
        <begin position="168"/>
        <end position="189"/>
    </location>
</feature>
<comment type="subcellular location">
    <subcellularLocation>
        <location evidence="1">Cell membrane</location>
        <topology evidence="1">Multi-pass membrane protein</topology>
    </subcellularLocation>
</comment>
<dbReference type="RefSeq" id="WP_198884497.1">
    <property type="nucleotide sequence ID" value="NZ_JAEKJA010000032.1"/>
</dbReference>
<dbReference type="InterPro" id="IPR050833">
    <property type="entry name" value="Poly_Biosynth_Transport"/>
</dbReference>
<dbReference type="Proteomes" id="UP000609531">
    <property type="component" value="Unassembled WGS sequence"/>
</dbReference>
<evidence type="ECO:0000256" key="4">
    <source>
        <dbReference type="ARBA" id="ARBA00022989"/>
    </source>
</evidence>
<comment type="caution">
    <text evidence="7">The sequence shown here is derived from an EMBL/GenBank/DDBJ whole genome shotgun (WGS) entry which is preliminary data.</text>
</comment>
<dbReference type="PANTHER" id="PTHR30250">
    <property type="entry name" value="PST FAMILY PREDICTED COLANIC ACID TRANSPORTER"/>
    <property type="match status" value="1"/>
</dbReference>
<feature type="transmembrane region" description="Helical" evidence="6">
    <location>
        <begin position="139"/>
        <end position="162"/>
    </location>
</feature>
<organism evidence="7 8">
    <name type="scientific">Acuticoccus mangrovi</name>
    <dbReference type="NCBI Taxonomy" id="2796142"/>
    <lineage>
        <taxon>Bacteria</taxon>
        <taxon>Pseudomonadati</taxon>
        <taxon>Pseudomonadota</taxon>
        <taxon>Alphaproteobacteria</taxon>
        <taxon>Hyphomicrobiales</taxon>
        <taxon>Amorphaceae</taxon>
        <taxon>Acuticoccus</taxon>
    </lineage>
</organism>
<sequence>MKRYILPLINQGVVAAFNLTLQLLLIRLASSEDFGTFVLWQSMVMIMVGFQDAMIGVPLSLRIAFDPTNARRFVLERQVAAFAAIFVAGAAAILLVALLVVGDGLRSPLLGPAVALYAASFLAYYAVRFLAQSRAQFGKALVIDSAYSLMSLTAVGLLAVTFGTLPLVPLFAALSLPAAAAAVIGYAILERPPAPRSRRMLQRYATIWRDTRWTVAAVAASELQNRAFIFVISALYGSAALAGVFAGTIVLRHIVLVMGAWTAFARPFLVGMRDRGATTAMLQFSLGSAAVLMAMLAVNLVILAVAWPLIDTYIYGAKYSDMWSVVVLWTIVYALQAPVMPLAMVLVTLGRYREDSTAVMIGSTVTVTLVTVLAATFGPQTAVVGMGAGYVITCAIMGWRIAQELGRRRAMVAP</sequence>
<keyword evidence="3 6" id="KW-0812">Transmembrane</keyword>
<feature type="transmembrane region" description="Helical" evidence="6">
    <location>
        <begin position="383"/>
        <end position="402"/>
    </location>
</feature>
<gene>
    <name evidence="7" type="ORF">JCR33_23015</name>
</gene>
<evidence type="ECO:0000256" key="2">
    <source>
        <dbReference type="ARBA" id="ARBA00022475"/>
    </source>
</evidence>
<feature type="transmembrane region" description="Helical" evidence="6">
    <location>
        <begin position="358"/>
        <end position="377"/>
    </location>
</feature>
<accession>A0A934IPC9</accession>
<feature type="transmembrane region" description="Helical" evidence="6">
    <location>
        <begin position="227"/>
        <end position="247"/>
    </location>
</feature>
<keyword evidence="5 6" id="KW-0472">Membrane</keyword>
<protein>
    <recommendedName>
        <fullName evidence="9">O-antigen/teichoic acid export membrane protein</fullName>
    </recommendedName>
</protein>
<proteinExistence type="predicted"/>
<feature type="transmembrane region" description="Helical" evidence="6">
    <location>
        <begin position="107"/>
        <end position="127"/>
    </location>
</feature>
<feature type="transmembrane region" description="Helical" evidence="6">
    <location>
        <begin position="322"/>
        <end position="346"/>
    </location>
</feature>
<feature type="transmembrane region" description="Helical" evidence="6">
    <location>
        <begin position="253"/>
        <end position="272"/>
    </location>
</feature>
<evidence type="ECO:0008006" key="9">
    <source>
        <dbReference type="Google" id="ProtNLM"/>
    </source>
</evidence>
<evidence type="ECO:0000313" key="8">
    <source>
        <dbReference type="Proteomes" id="UP000609531"/>
    </source>
</evidence>
<name>A0A934IPC9_9HYPH</name>